<dbReference type="PANTHER" id="PTHR22654">
    <property type="entry name" value="G PROTEIN PATHWAY SUPPRESSOR 2"/>
    <property type="match status" value="1"/>
</dbReference>
<evidence type="ECO:0000313" key="2">
    <source>
        <dbReference type="EMBL" id="KAG8430428.1"/>
    </source>
</evidence>
<dbReference type="GO" id="GO:0005667">
    <property type="term" value="C:transcription regulator complex"/>
    <property type="evidence" value="ECO:0007669"/>
    <property type="project" value="TreeGrafter"/>
</dbReference>
<name>A0A8T2II39_9PIPI</name>
<evidence type="ECO:0000313" key="3">
    <source>
        <dbReference type="Proteomes" id="UP000812440"/>
    </source>
</evidence>
<dbReference type="OrthoDB" id="10038194at2759"/>
<dbReference type="GO" id="GO:0006357">
    <property type="term" value="P:regulation of transcription by RNA polymerase II"/>
    <property type="evidence" value="ECO:0007669"/>
    <property type="project" value="TreeGrafter"/>
</dbReference>
<reference evidence="2" key="1">
    <citation type="thesis" date="2020" institute="ProQuest LLC" country="789 East Eisenhower Parkway, Ann Arbor, MI, USA">
        <title>Comparative Genomics and Chromosome Evolution.</title>
        <authorList>
            <person name="Mudd A.B."/>
        </authorList>
    </citation>
    <scope>NUCLEOTIDE SEQUENCE</scope>
    <source>
        <strain evidence="2">Female2</strain>
        <tissue evidence="2">Blood</tissue>
    </source>
</reference>
<dbReference type="GO" id="GO:0003712">
    <property type="term" value="F:transcription coregulator activity"/>
    <property type="evidence" value="ECO:0007669"/>
    <property type="project" value="TreeGrafter"/>
</dbReference>
<protein>
    <recommendedName>
        <fullName evidence="4">G protein pathway suppressor 2</fullName>
    </recommendedName>
</protein>
<feature type="region of interest" description="Disordered" evidence="1">
    <location>
        <begin position="126"/>
        <end position="182"/>
    </location>
</feature>
<comment type="caution">
    <text evidence="2">The sequence shown here is derived from an EMBL/GenBank/DDBJ whole genome shotgun (WGS) entry which is preliminary data.</text>
</comment>
<proteinExistence type="predicted"/>
<dbReference type="AlphaFoldDB" id="A0A8T2II39"/>
<evidence type="ECO:0008006" key="4">
    <source>
        <dbReference type="Google" id="ProtNLM"/>
    </source>
</evidence>
<evidence type="ECO:0000256" key="1">
    <source>
        <dbReference type="SAM" id="MobiDB-lite"/>
    </source>
</evidence>
<feature type="compositionally biased region" description="Polar residues" evidence="1">
    <location>
        <begin position="153"/>
        <end position="166"/>
    </location>
</feature>
<dbReference type="Proteomes" id="UP000812440">
    <property type="component" value="Unassembled WGS sequence"/>
</dbReference>
<organism evidence="2 3">
    <name type="scientific">Hymenochirus boettgeri</name>
    <name type="common">Congo dwarf clawed frog</name>
    <dbReference type="NCBI Taxonomy" id="247094"/>
    <lineage>
        <taxon>Eukaryota</taxon>
        <taxon>Metazoa</taxon>
        <taxon>Chordata</taxon>
        <taxon>Craniata</taxon>
        <taxon>Vertebrata</taxon>
        <taxon>Euteleostomi</taxon>
        <taxon>Amphibia</taxon>
        <taxon>Batrachia</taxon>
        <taxon>Anura</taxon>
        <taxon>Pipoidea</taxon>
        <taxon>Pipidae</taxon>
        <taxon>Pipinae</taxon>
        <taxon>Hymenochirus</taxon>
    </lineage>
</organism>
<dbReference type="Pfam" id="PF15991">
    <property type="entry name" value="G_path_suppress"/>
    <property type="match status" value="1"/>
</dbReference>
<accession>A0A8T2II39</accession>
<gene>
    <name evidence="2" type="ORF">GDO86_020623</name>
</gene>
<keyword evidence="3" id="KW-1185">Reference proteome</keyword>
<dbReference type="InterPro" id="IPR026094">
    <property type="entry name" value="GPS2"/>
</dbReference>
<dbReference type="PANTHER" id="PTHR22654:SF2">
    <property type="entry name" value="G PROTEIN PATHWAY SUPPRESSOR 2"/>
    <property type="match status" value="1"/>
</dbReference>
<feature type="compositionally biased region" description="Polar residues" evidence="1">
    <location>
        <begin position="126"/>
        <end position="139"/>
    </location>
</feature>
<sequence length="182" mass="19539">MVSIKPANQATAPTLSANHSTALGQDKLGLSAMLGASQSEVPQHFRQCSTFPTNSRATLYTDHIYGAHAGFMSPSSGIPLQKQLEHANQQSGFTDSSALRPMHPPALHPAQTMLPAPQIAVTMQPSKTALSYTHPSRSASPGGYPHGTPPQQPHTSGFQASPQQNPRLPFMQHGPSQRFYHK</sequence>
<dbReference type="EMBL" id="JAACNH010000987">
    <property type="protein sequence ID" value="KAG8430428.1"/>
    <property type="molecule type" value="Genomic_DNA"/>
</dbReference>